<evidence type="ECO:0000256" key="1">
    <source>
        <dbReference type="SAM" id="MobiDB-lite"/>
    </source>
</evidence>
<dbReference type="Proteomes" id="UP000719412">
    <property type="component" value="Unassembled WGS sequence"/>
</dbReference>
<reference evidence="2" key="2">
    <citation type="submission" date="2021-08" db="EMBL/GenBank/DDBJ databases">
        <authorList>
            <person name="Eriksson T."/>
        </authorList>
    </citation>
    <scope>NUCLEOTIDE SEQUENCE</scope>
    <source>
        <strain evidence="2">Stoneville</strain>
        <tissue evidence="2">Whole head</tissue>
    </source>
</reference>
<gene>
    <name evidence="2" type="ORF">GEV33_004202</name>
</gene>
<organism evidence="2 3">
    <name type="scientific">Tenebrio molitor</name>
    <name type="common">Yellow mealworm beetle</name>
    <dbReference type="NCBI Taxonomy" id="7067"/>
    <lineage>
        <taxon>Eukaryota</taxon>
        <taxon>Metazoa</taxon>
        <taxon>Ecdysozoa</taxon>
        <taxon>Arthropoda</taxon>
        <taxon>Hexapoda</taxon>
        <taxon>Insecta</taxon>
        <taxon>Pterygota</taxon>
        <taxon>Neoptera</taxon>
        <taxon>Endopterygota</taxon>
        <taxon>Coleoptera</taxon>
        <taxon>Polyphaga</taxon>
        <taxon>Cucujiformia</taxon>
        <taxon>Tenebrionidae</taxon>
        <taxon>Tenebrio</taxon>
    </lineage>
</organism>
<name>A0A8J6LDK7_TENMO</name>
<dbReference type="EMBL" id="JABDTM020017147">
    <property type="protein sequence ID" value="KAH0818589.1"/>
    <property type="molecule type" value="Genomic_DNA"/>
</dbReference>
<protein>
    <submittedName>
        <fullName evidence="2">Uncharacterized protein</fullName>
    </submittedName>
</protein>
<comment type="caution">
    <text evidence="2">The sequence shown here is derived from an EMBL/GenBank/DDBJ whole genome shotgun (WGS) entry which is preliminary data.</text>
</comment>
<reference evidence="2" key="1">
    <citation type="journal article" date="2020" name="J Insects Food Feed">
        <title>The yellow mealworm (Tenebrio molitor) genome: a resource for the emerging insects as food and feed industry.</title>
        <authorList>
            <person name="Eriksson T."/>
            <person name="Andere A."/>
            <person name="Kelstrup H."/>
            <person name="Emery V."/>
            <person name="Picard C."/>
        </authorList>
    </citation>
    <scope>NUCLEOTIDE SEQUENCE</scope>
    <source>
        <strain evidence="2">Stoneville</strain>
        <tissue evidence="2">Whole head</tissue>
    </source>
</reference>
<evidence type="ECO:0000313" key="3">
    <source>
        <dbReference type="Proteomes" id="UP000719412"/>
    </source>
</evidence>
<evidence type="ECO:0000313" key="2">
    <source>
        <dbReference type="EMBL" id="KAH0818589.1"/>
    </source>
</evidence>
<keyword evidence="3" id="KW-1185">Reference proteome</keyword>
<sequence>MEKLTCQVLPEKYFGVLFGKWNKTLRVGDLQRDWQLSSLSCWHDSFDVGAIPSPGRTRTIRVFLIKDEPQGATSDLDDSNEHERLNFSGEPSPIGDYFDGALTKETLRDCCAGMRVQKQTNKLECKYLVQDADAKEVSKDEPELERQKNTVKTIE</sequence>
<feature type="region of interest" description="Disordered" evidence="1">
    <location>
        <begin position="136"/>
        <end position="155"/>
    </location>
</feature>
<dbReference type="AlphaFoldDB" id="A0A8J6LDK7"/>
<proteinExistence type="predicted"/>
<accession>A0A8J6LDK7</accession>
<feature type="region of interest" description="Disordered" evidence="1">
    <location>
        <begin position="70"/>
        <end position="92"/>
    </location>
</feature>